<dbReference type="Gene3D" id="3.30.70.100">
    <property type="match status" value="1"/>
</dbReference>
<dbReference type="InterPro" id="IPR049142">
    <property type="entry name" value="MS_channel_1st"/>
</dbReference>
<feature type="domain" description="Mechanosensitive ion channel MscS" evidence="8">
    <location>
        <begin position="122"/>
        <end position="187"/>
    </location>
</feature>
<dbReference type="SUPFAM" id="SSF50182">
    <property type="entry name" value="Sm-like ribonucleoproteins"/>
    <property type="match status" value="1"/>
</dbReference>
<evidence type="ECO:0000256" key="5">
    <source>
        <dbReference type="ARBA" id="ARBA00022989"/>
    </source>
</evidence>
<dbReference type="Gene3D" id="2.30.30.60">
    <property type="match status" value="1"/>
</dbReference>
<comment type="subcellular location">
    <subcellularLocation>
        <location evidence="1">Cell membrane</location>
        <topology evidence="1">Multi-pass membrane protein</topology>
    </subcellularLocation>
</comment>
<dbReference type="Proteomes" id="UP000003688">
    <property type="component" value="Unassembled WGS sequence"/>
</dbReference>
<dbReference type="Gene3D" id="1.10.287.1260">
    <property type="match status" value="1"/>
</dbReference>
<protein>
    <submittedName>
        <fullName evidence="11">MscS Mechanosensitive ion channel</fullName>
    </submittedName>
</protein>
<dbReference type="InterPro" id="IPR006685">
    <property type="entry name" value="MscS_channel_2nd"/>
</dbReference>
<keyword evidence="5 7" id="KW-1133">Transmembrane helix</keyword>
<dbReference type="Pfam" id="PF21088">
    <property type="entry name" value="MS_channel_1st"/>
    <property type="match status" value="1"/>
</dbReference>
<accession>B9XM38</accession>
<feature type="transmembrane region" description="Helical" evidence="7">
    <location>
        <begin position="20"/>
        <end position="40"/>
    </location>
</feature>
<dbReference type="EMBL" id="ABOX02000033">
    <property type="protein sequence ID" value="EEF59031.1"/>
    <property type="molecule type" value="Genomic_DNA"/>
</dbReference>
<dbReference type="GO" id="GO:0005886">
    <property type="term" value="C:plasma membrane"/>
    <property type="evidence" value="ECO:0007669"/>
    <property type="project" value="UniProtKB-SubCell"/>
</dbReference>
<dbReference type="STRING" id="320771.Cflav_PD2158"/>
<dbReference type="GO" id="GO:0008381">
    <property type="term" value="F:mechanosensitive monoatomic ion channel activity"/>
    <property type="evidence" value="ECO:0007669"/>
    <property type="project" value="InterPro"/>
</dbReference>
<evidence type="ECO:0000256" key="3">
    <source>
        <dbReference type="ARBA" id="ARBA00022475"/>
    </source>
</evidence>
<dbReference type="OrthoDB" id="9809206at2"/>
<dbReference type="InterPro" id="IPR045276">
    <property type="entry name" value="YbiO_bact"/>
</dbReference>
<evidence type="ECO:0000313" key="11">
    <source>
        <dbReference type="EMBL" id="EEF59031.1"/>
    </source>
</evidence>
<evidence type="ECO:0000256" key="6">
    <source>
        <dbReference type="ARBA" id="ARBA00023136"/>
    </source>
</evidence>
<evidence type="ECO:0000313" key="12">
    <source>
        <dbReference type="Proteomes" id="UP000003688"/>
    </source>
</evidence>
<comment type="caution">
    <text evidence="11">The sequence shown here is derived from an EMBL/GenBank/DDBJ whole genome shotgun (WGS) entry which is preliminary data.</text>
</comment>
<proteinExistence type="inferred from homology"/>
<dbReference type="Pfam" id="PF00924">
    <property type="entry name" value="MS_channel_2nd"/>
    <property type="match status" value="1"/>
</dbReference>
<dbReference type="PANTHER" id="PTHR30460">
    <property type="entry name" value="MODERATE CONDUCTANCE MECHANOSENSITIVE CHANNEL YBIO"/>
    <property type="match status" value="1"/>
</dbReference>
<reference evidence="11 12" key="1">
    <citation type="journal article" date="2011" name="J. Bacteriol.">
        <title>Genome sequence of 'Pedosphaera parvula' Ellin514, an aerobic Verrucomicrobial isolate from pasture soil.</title>
        <authorList>
            <person name="Kant R."/>
            <person name="van Passel M.W."/>
            <person name="Sangwan P."/>
            <person name="Palva A."/>
            <person name="Lucas S."/>
            <person name="Copeland A."/>
            <person name="Lapidus A."/>
            <person name="Glavina Del Rio T."/>
            <person name="Dalin E."/>
            <person name="Tice H."/>
            <person name="Bruce D."/>
            <person name="Goodwin L."/>
            <person name="Pitluck S."/>
            <person name="Chertkov O."/>
            <person name="Larimer F.W."/>
            <person name="Land M.L."/>
            <person name="Hauser L."/>
            <person name="Brettin T.S."/>
            <person name="Detter J.C."/>
            <person name="Han S."/>
            <person name="de Vos W.M."/>
            <person name="Janssen P.H."/>
            <person name="Smidt H."/>
        </authorList>
    </citation>
    <scope>NUCLEOTIDE SEQUENCE [LARGE SCALE GENOMIC DNA]</scope>
    <source>
        <strain evidence="11 12">Ellin514</strain>
    </source>
</reference>
<evidence type="ECO:0000259" key="10">
    <source>
        <dbReference type="Pfam" id="PF21088"/>
    </source>
</evidence>
<dbReference type="InterPro" id="IPR011066">
    <property type="entry name" value="MscS_channel_C_sf"/>
</dbReference>
<feature type="domain" description="Mechanosensitive ion channel transmembrane helices 2/3" evidence="10">
    <location>
        <begin position="81"/>
        <end position="121"/>
    </location>
</feature>
<evidence type="ECO:0000256" key="7">
    <source>
        <dbReference type="SAM" id="Phobius"/>
    </source>
</evidence>
<dbReference type="InterPro" id="IPR049278">
    <property type="entry name" value="MS_channel_C"/>
</dbReference>
<keyword evidence="3" id="KW-1003">Cell membrane</keyword>
<dbReference type="InterPro" id="IPR023408">
    <property type="entry name" value="MscS_beta-dom_sf"/>
</dbReference>
<evidence type="ECO:0000256" key="2">
    <source>
        <dbReference type="ARBA" id="ARBA00008017"/>
    </source>
</evidence>
<dbReference type="PANTHER" id="PTHR30460:SF0">
    <property type="entry name" value="MODERATE CONDUCTANCE MECHANOSENSITIVE CHANNEL YBIO"/>
    <property type="match status" value="1"/>
</dbReference>
<keyword evidence="12" id="KW-1185">Reference proteome</keyword>
<comment type="similarity">
    <text evidence="2">Belongs to the MscS (TC 1.A.23) family.</text>
</comment>
<sequence length="289" mass="32231">MPTPEQVLEEVKDPEAWRGWVGQVGRVVLVLVIAWLLTRFTKWLLPRLRRSIVRILDRRREGVTLDLEKRAKTLSSALRKAINMVVWTLAVVAALKEFNYHVEPLLAGLGIAGIAVGLGAQTLIKDWLGGFFLLLEDQIRIGDLVVINEITGVVEEIDLRTTVLRGENGAVHVISNGSITTLSNLTREYSYYVFETTVAHGADADRALAIIEGVGDEIYGDEKYHSLILSRIEMMGVDCLGDRGVILKARIKTLPSQQLLVGRELNRRVNIRLKAEGIAFPQLLPPQVR</sequence>
<keyword evidence="6 7" id="KW-0472">Membrane</keyword>
<organism evidence="11 12">
    <name type="scientific">Pedosphaera parvula (strain Ellin514)</name>
    <dbReference type="NCBI Taxonomy" id="320771"/>
    <lineage>
        <taxon>Bacteria</taxon>
        <taxon>Pseudomonadati</taxon>
        <taxon>Verrucomicrobiota</taxon>
        <taxon>Pedosphaerae</taxon>
        <taxon>Pedosphaerales</taxon>
        <taxon>Pedosphaeraceae</taxon>
        <taxon>Pedosphaera</taxon>
    </lineage>
</organism>
<evidence type="ECO:0000259" key="8">
    <source>
        <dbReference type="Pfam" id="PF00924"/>
    </source>
</evidence>
<dbReference type="AlphaFoldDB" id="B9XM38"/>
<name>B9XM38_PEDPL</name>
<dbReference type="Pfam" id="PF21082">
    <property type="entry name" value="MS_channel_3rd"/>
    <property type="match status" value="1"/>
</dbReference>
<dbReference type="InterPro" id="IPR011014">
    <property type="entry name" value="MscS_channel_TM-2"/>
</dbReference>
<feature type="transmembrane region" description="Helical" evidence="7">
    <location>
        <begin position="107"/>
        <end position="124"/>
    </location>
</feature>
<keyword evidence="4 7" id="KW-0812">Transmembrane</keyword>
<feature type="domain" description="Mechanosensitive ion channel MscS C-terminal" evidence="9">
    <location>
        <begin position="193"/>
        <end position="280"/>
    </location>
</feature>
<evidence type="ECO:0000259" key="9">
    <source>
        <dbReference type="Pfam" id="PF21082"/>
    </source>
</evidence>
<evidence type="ECO:0000256" key="4">
    <source>
        <dbReference type="ARBA" id="ARBA00022692"/>
    </source>
</evidence>
<evidence type="ECO:0000256" key="1">
    <source>
        <dbReference type="ARBA" id="ARBA00004651"/>
    </source>
</evidence>
<dbReference type="SUPFAM" id="SSF82861">
    <property type="entry name" value="Mechanosensitive channel protein MscS (YggB), transmembrane region"/>
    <property type="match status" value="1"/>
</dbReference>
<dbReference type="RefSeq" id="WP_007416877.1">
    <property type="nucleotide sequence ID" value="NZ_ABOX02000033.1"/>
</dbReference>
<dbReference type="SUPFAM" id="SSF82689">
    <property type="entry name" value="Mechanosensitive channel protein MscS (YggB), C-terminal domain"/>
    <property type="match status" value="1"/>
</dbReference>
<dbReference type="InterPro" id="IPR010920">
    <property type="entry name" value="LSM_dom_sf"/>
</dbReference>
<gene>
    <name evidence="11" type="ORF">Cflav_PD2158</name>
</gene>